<keyword evidence="3" id="KW-1185">Reference proteome</keyword>
<dbReference type="Proteomes" id="UP000198394">
    <property type="component" value="Unassembled WGS sequence"/>
</dbReference>
<evidence type="ECO:0000256" key="1">
    <source>
        <dbReference type="SAM" id="MobiDB-lite"/>
    </source>
</evidence>
<comment type="caution">
    <text evidence="2">The sequence shown here is derived from an EMBL/GenBank/DDBJ whole genome shotgun (WGS) entry which is preliminary data.</text>
</comment>
<reference evidence="2 3" key="1">
    <citation type="submission" date="2017-04" db="EMBL/GenBank/DDBJ databases">
        <title>The genome sequence of Parageobacillus galactosidasius DSM 18751.</title>
        <authorList>
            <person name="Ramaloko W.T."/>
            <person name="Koen N."/>
            <person name="Polliack S."/>
            <person name="Aliyu H."/>
            <person name="Lebre P."/>
            <person name="Mohr T."/>
            <person name="Oswald F."/>
            <person name="Zwick M."/>
            <person name="Neumann A."/>
            <person name="Syldatk C."/>
            <person name="Cowan D."/>
            <person name="De Maayer P."/>
        </authorList>
    </citation>
    <scope>NUCLEOTIDE SEQUENCE [LARGE SCALE GENOMIC DNA]</scope>
    <source>
        <strain evidence="2 3">DSM 18751</strain>
    </source>
</reference>
<sequence>MEKQMKAWIQTIRVTKTCQERSKERGRNGIRYLNEIRDMVELDMDINTKYPSSGGGFGMPNNGCDPHHSLRG</sequence>
<dbReference type="EMBL" id="NDYL01000001">
    <property type="protein sequence ID" value="OXB93744.1"/>
    <property type="molecule type" value="Genomic_DNA"/>
</dbReference>
<proteinExistence type="predicted"/>
<organism evidence="2 3">
    <name type="scientific">Parageobacillus galactosidasius</name>
    <dbReference type="NCBI Taxonomy" id="883812"/>
    <lineage>
        <taxon>Bacteria</taxon>
        <taxon>Bacillati</taxon>
        <taxon>Bacillota</taxon>
        <taxon>Bacilli</taxon>
        <taxon>Bacillales</taxon>
        <taxon>Anoxybacillaceae</taxon>
        <taxon>Parageobacillus</taxon>
    </lineage>
</organism>
<dbReference type="RefSeq" id="WP_089096783.1">
    <property type="nucleotide sequence ID" value="NZ_NDYL01000001.1"/>
</dbReference>
<name>A0A226QP21_9BACL</name>
<protein>
    <submittedName>
        <fullName evidence="2">Uncharacterized protein</fullName>
    </submittedName>
</protein>
<feature type="region of interest" description="Disordered" evidence="1">
    <location>
        <begin position="52"/>
        <end position="72"/>
    </location>
</feature>
<evidence type="ECO:0000313" key="2">
    <source>
        <dbReference type="EMBL" id="OXB93744.1"/>
    </source>
</evidence>
<gene>
    <name evidence="2" type="ORF">B9L23_01985</name>
</gene>
<dbReference type="AlphaFoldDB" id="A0A226QP21"/>
<evidence type="ECO:0000313" key="3">
    <source>
        <dbReference type="Proteomes" id="UP000198394"/>
    </source>
</evidence>
<accession>A0A226QP21</accession>